<reference evidence="2 3" key="1">
    <citation type="submission" date="2010-08" db="EMBL/GenBank/DDBJ databases">
        <authorList>
            <person name="Weinstock G."/>
            <person name="Sodergren E."/>
            <person name="Clifton S."/>
            <person name="Fulton L."/>
            <person name="Fulton B."/>
            <person name="Courtney L."/>
            <person name="Fronick C."/>
            <person name="Harrison M."/>
            <person name="Strong C."/>
            <person name="Farmer C."/>
            <person name="Delahaunty K."/>
            <person name="Markovic C."/>
            <person name="Hall O."/>
            <person name="Minx P."/>
            <person name="Tomlinson C."/>
            <person name="Mitreva M."/>
            <person name="Hou S."/>
            <person name="Chen J."/>
            <person name="Wollam A."/>
            <person name="Pepin K.H."/>
            <person name="Johnson M."/>
            <person name="Bhonagiri V."/>
            <person name="Zhang X."/>
            <person name="Suruliraj S."/>
            <person name="Warren W."/>
            <person name="Chinwalla A."/>
            <person name="Mardis E.R."/>
            <person name="Wilson R.K."/>
        </authorList>
    </citation>
    <scope>NUCLEOTIDE SEQUENCE [LARGE SCALE GENOMIC DNA]</scope>
    <source>
        <strain evidence="2 3">F0359</strain>
    </source>
</reference>
<keyword evidence="3" id="KW-1185">Reference proteome</keyword>
<evidence type="ECO:0000313" key="2">
    <source>
        <dbReference type="EMBL" id="EFQ04565.1"/>
    </source>
</evidence>
<proteinExistence type="predicted"/>
<dbReference type="EMBL" id="AECS01000012">
    <property type="protein sequence ID" value="EFQ04565.1"/>
    <property type="molecule type" value="Genomic_DNA"/>
</dbReference>
<sequence>MRTMTMAELYAAPEKLNGSAAMVETIKAEVGKLNGESKEQREAKEKAARQETEPSRNRNDSIGVGED</sequence>
<name>E2ZAN3_9FIRM</name>
<dbReference type="HOGENOM" id="CLU_2807430_0_0_9"/>
<accession>E2ZAN3</accession>
<dbReference type="Proteomes" id="UP000003195">
    <property type="component" value="Unassembled WGS sequence"/>
</dbReference>
<feature type="compositionally biased region" description="Basic and acidic residues" evidence="1">
    <location>
        <begin position="31"/>
        <end position="59"/>
    </location>
</feature>
<comment type="caution">
    <text evidence="2">The sequence shown here is derived from an EMBL/GenBank/DDBJ whole genome shotgun (WGS) entry which is preliminary data.</text>
</comment>
<protein>
    <submittedName>
        <fullName evidence="2">Uncharacterized protein</fullName>
    </submittedName>
</protein>
<feature type="region of interest" description="Disordered" evidence="1">
    <location>
        <begin position="31"/>
        <end position="67"/>
    </location>
</feature>
<evidence type="ECO:0000256" key="1">
    <source>
        <dbReference type="SAM" id="MobiDB-lite"/>
    </source>
</evidence>
<evidence type="ECO:0000313" key="3">
    <source>
        <dbReference type="Proteomes" id="UP000003195"/>
    </source>
</evidence>
<organism evidence="2 3">
    <name type="scientific">Megasphaera micronuciformis F0359</name>
    <dbReference type="NCBI Taxonomy" id="706434"/>
    <lineage>
        <taxon>Bacteria</taxon>
        <taxon>Bacillati</taxon>
        <taxon>Bacillota</taxon>
        <taxon>Negativicutes</taxon>
        <taxon>Veillonellales</taxon>
        <taxon>Veillonellaceae</taxon>
        <taxon>Megasphaera</taxon>
    </lineage>
</organism>
<dbReference type="AlphaFoldDB" id="E2ZAN3"/>
<dbReference type="STRING" id="706434.HMPREF9429_00501"/>
<gene>
    <name evidence="2" type="ORF">HMPREF9429_00501</name>
</gene>